<evidence type="ECO:0000259" key="4">
    <source>
        <dbReference type="PROSITE" id="PS50975"/>
    </source>
</evidence>
<dbReference type="PANTHER" id="PTHR30483">
    <property type="entry name" value="LEUCINE-SPECIFIC-BINDING PROTEIN"/>
    <property type="match status" value="1"/>
</dbReference>
<evidence type="ECO:0000256" key="3">
    <source>
        <dbReference type="PROSITE-ProRule" id="PRU00409"/>
    </source>
</evidence>
<organism evidence="5 6">
    <name type="scientific">Nitrogeniibacter mangrovi</name>
    <dbReference type="NCBI Taxonomy" id="2016596"/>
    <lineage>
        <taxon>Bacteria</taxon>
        <taxon>Pseudomonadati</taxon>
        <taxon>Pseudomonadota</taxon>
        <taxon>Betaproteobacteria</taxon>
        <taxon>Rhodocyclales</taxon>
        <taxon>Zoogloeaceae</taxon>
        <taxon>Nitrogeniibacter</taxon>
    </lineage>
</organism>
<dbReference type="Gene3D" id="3.40.50.2300">
    <property type="match status" value="2"/>
</dbReference>
<dbReference type="CDD" id="cd06335">
    <property type="entry name" value="PBP1_ABC_ligand_binding-like"/>
    <property type="match status" value="1"/>
</dbReference>
<evidence type="ECO:0000256" key="1">
    <source>
        <dbReference type="ARBA" id="ARBA00010062"/>
    </source>
</evidence>
<dbReference type="InterPro" id="IPR028082">
    <property type="entry name" value="Peripla_BP_I"/>
</dbReference>
<keyword evidence="3" id="KW-0547">Nucleotide-binding</keyword>
<dbReference type="SUPFAM" id="SSF53822">
    <property type="entry name" value="Periplasmic binding protein-like I"/>
    <property type="match status" value="1"/>
</dbReference>
<reference evidence="5 6" key="1">
    <citation type="submission" date="2020-02" db="EMBL/GenBank/DDBJ databases">
        <title>Nitrogenibacter mangrovi gen. nov., sp. nov. isolated from mangrove sediment, a denitrifying betaproteobacterium.</title>
        <authorList>
            <person name="Liao H."/>
            <person name="Tian Y."/>
        </authorList>
    </citation>
    <scope>NUCLEOTIDE SEQUENCE [LARGE SCALE GENOMIC DNA]</scope>
    <source>
        <strain evidence="5 6">M9-3-2</strain>
    </source>
</reference>
<evidence type="ECO:0000313" key="5">
    <source>
        <dbReference type="EMBL" id="QID18215.1"/>
    </source>
</evidence>
<comment type="similarity">
    <text evidence="1">Belongs to the leucine-binding protein family.</text>
</comment>
<dbReference type="RefSeq" id="WP_173765660.1">
    <property type="nucleotide sequence ID" value="NZ_CP048836.1"/>
</dbReference>
<accession>A0A6C1B5Y9</accession>
<dbReference type="Pfam" id="PF13458">
    <property type="entry name" value="Peripla_BP_6"/>
    <property type="match status" value="1"/>
</dbReference>
<dbReference type="InterPro" id="IPR028081">
    <property type="entry name" value="Leu-bd"/>
</dbReference>
<dbReference type="AlphaFoldDB" id="A0A6C1B5Y9"/>
<proteinExistence type="inferred from homology"/>
<keyword evidence="2" id="KW-0732">Signal</keyword>
<gene>
    <name evidence="5" type="ORF">G3580_11555</name>
</gene>
<dbReference type="GO" id="GO:0005524">
    <property type="term" value="F:ATP binding"/>
    <property type="evidence" value="ECO:0007669"/>
    <property type="project" value="UniProtKB-UniRule"/>
</dbReference>
<sequence length="410" mass="44021">MRNPLAGVARIARCSLFALLLVGVSLSPVMAQESIRIGLSGPFSGGSAPMGQSMRLGIRMAVDEINRYVGGVLGRKIELVERDDAADPATGQAIATALIEQDKVVATVGIVNTGVGLASIDAYQRAGVPLVVAVSTGAELTRRYAPPAAPRNFIFRMSPPTAVGNRFLARHLVERLGARRIAILADETGYGEAEKRDLVAALKPLGVEPVVVERFAIGDRDMRAQLERAREANAQVLVMFGIGPELAAIARDRQAMGWQVPVFASWTISMRNFLDQAGAAGEGVMAVQSFIPGSESPRHRVFLSEFARRYGPDAMASAMSAAQGYDAMRVLFNAIARAGSTDGDAIRRALEHLDRGVEGVVTTYIQPFTPADHDAITENMLVLGVVHRGHIEYAFKADAQRSLAVRHKVR</sequence>
<dbReference type="InterPro" id="IPR051010">
    <property type="entry name" value="BCAA_transport"/>
</dbReference>
<evidence type="ECO:0000256" key="2">
    <source>
        <dbReference type="ARBA" id="ARBA00022729"/>
    </source>
</evidence>
<keyword evidence="3" id="KW-0067">ATP-binding</keyword>
<dbReference type="InterPro" id="IPR011761">
    <property type="entry name" value="ATP-grasp"/>
</dbReference>
<evidence type="ECO:0000313" key="6">
    <source>
        <dbReference type="Proteomes" id="UP000501991"/>
    </source>
</evidence>
<protein>
    <submittedName>
        <fullName evidence="5">ABC transporter substrate-binding protein</fullName>
    </submittedName>
</protein>
<name>A0A6C1B5Y9_9RHOO</name>
<keyword evidence="6" id="KW-1185">Reference proteome</keyword>
<dbReference type="Proteomes" id="UP000501991">
    <property type="component" value="Chromosome"/>
</dbReference>
<dbReference type="PANTHER" id="PTHR30483:SF6">
    <property type="entry name" value="PERIPLASMIC BINDING PROTEIN OF ABC TRANSPORTER FOR NATURAL AMINO ACIDS"/>
    <property type="match status" value="1"/>
</dbReference>
<feature type="domain" description="ATP-grasp" evidence="4">
    <location>
        <begin position="138"/>
        <end position="336"/>
    </location>
</feature>
<dbReference type="PROSITE" id="PS50975">
    <property type="entry name" value="ATP_GRASP"/>
    <property type="match status" value="1"/>
</dbReference>
<dbReference type="KEGG" id="azq:G3580_11555"/>
<dbReference type="EMBL" id="CP048836">
    <property type="protein sequence ID" value="QID18215.1"/>
    <property type="molecule type" value="Genomic_DNA"/>
</dbReference>
<dbReference type="GO" id="GO:0046872">
    <property type="term" value="F:metal ion binding"/>
    <property type="evidence" value="ECO:0007669"/>
    <property type="project" value="InterPro"/>
</dbReference>